<gene>
    <name evidence="1" type="ORF">QZM52_25970</name>
</gene>
<organism evidence="1 2">
    <name type="scientific">Burkholderia metallica</name>
    <dbReference type="NCBI Taxonomy" id="488729"/>
    <lineage>
        <taxon>Bacteria</taxon>
        <taxon>Pseudomonadati</taxon>
        <taxon>Pseudomonadota</taxon>
        <taxon>Betaproteobacteria</taxon>
        <taxon>Burkholderiales</taxon>
        <taxon>Burkholderiaceae</taxon>
        <taxon>Burkholderia</taxon>
        <taxon>Burkholderia cepacia complex</taxon>
    </lineage>
</organism>
<dbReference type="EMBL" id="JAUJSQ010000011">
    <property type="protein sequence ID" value="MDN7934729.1"/>
    <property type="molecule type" value="Genomic_DNA"/>
</dbReference>
<dbReference type="RefSeq" id="WP_301756814.1">
    <property type="nucleotide sequence ID" value="NZ_JAUJSQ010000011.1"/>
</dbReference>
<comment type="caution">
    <text evidence="1">The sequence shown here is derived from an EMBL/GenBank/DDBJ whole genome shotgun (WGS) entry which is preliminary data.</text>
</comment>
<reference evidence="1" key="1">
    <citation type="submission" date="2023-07" db="EMBL/GenBank/DDBJ databases">
        <title>A collection of bacterial strains from the Burkholderia cepacia Research Laboratory and Repository.</title>
        <authorList>
            <person name="Lipuma J."/>
            <person name="Spilker T."/>
            <person name="Caverly L."/>
        </authorList>
    </citation>
    <scope>NUCLEOTIDE SEQUENCE</scope>
    <source>
        <strain evidence="1">AU42020</strain>
    </source>
</reference>
<accession>A0ABT8PI89</accession>
<dbReference type="Proteomes" id="UP001171606">
    <property type="component" value="Unassembled WGS sequence"/>
</dbReference>
<proteinExistence type="predicted"/>
<name>A0ABT8PI89_9BURK</name>
<evidence type="ECO:0000313" key="1">
    <source>
        <dbReference type="EMBL" id="MDN7934729.1"/>
    </source>
</evidence>
<keyword evidence="2" id="KW-1185">Reference proteome</keyword>
<sequence>MITPISMRNYVSAVGAGDAVVPIEQRLGSMTEEIDKKPFDALYALMKAHWEANPSIDARALLDLMVGFIKDDGTKPFEAIPTHTDTLMEIMARVKADGGQDLPVYKELYAAQVYSFASNIVLGNFVQAMLVREEAEPW</sequence>
<evidence type="ECO:0000313" key="2">
    <source>
        <dbReference type="Proteomes" id="UP001171606"/>
    </source>
</evidence>
<protein>
    <submittedName>
        <fullName evidence="1">Uncharacterized protein</fullName>
    </submittedName>
</protein>